<evidence type="ECO:0000313" key="2">
    <source>
        <dbReference type="Proteomes" id="UP000231157"/>
    </source>
</evidence>
<evidence type="ECO:0000313" key="1">
    <source>
        <dbReference type="EMBL" id="PIR89466.1"/>
    </source>
</evidence>
<dbReference type="AlphaFoldDB" id="A0A2H0UUY9"/>
<organism evidence="1 2">
    <name type="scientific">Candidatus Harrisonbacteria bacterium CG10_big_fil_rev_8_21_14_0_10_40_38</name>
    <dbReference type="NCBI Taxonomy" id="1974583"/>
    <lineage>
        <taxon>Bacteria</taxon>
        <taxon>Candidatus Harrisoniibacteriota</taxon>
    </lineage>
</organism>
<gene>
    <name evidence="1" type="ORF">COU07_01020</name>
</gene>
<proteinExistence type="predicted"/>
<dbReference type="Proteomes" id="UP000231157">
    <property type="component" value="Unassembled WGS sequence"/>
</dbReference>
<comment type="caution">
    <text evidence="1">The sequence shown here is derived from an EMBL/GenBank/DDBJ whole genome shotgun (WGS) entry which is preliminary data.</text>
</comment>
<name>A0A2H0UUY9_9BACT</name>
<protein>
    <submittedName>
        <fullName evidence="1">Uncharacterized protein</fullName>
    </submittedName>
</protein>
<sequence>MKKLVLLLVLGALFYIGIRWAQNVHEEASFCTLDGKICPNGAVVGRIPPTCEFAPCDTQKWKTKREGMVEFQYPDSLETTYIGAHEWPPQITIEAQQKACTGSTRKMNGKTYCINSEVGAAAGSTYITYTYETARGGNTVRAVFTLRYPQCGNYAEGPEQKKCEDEQNSFNLDALIDGIIRTVRVF</sequence>
<dbReference type="EMBL" id="PFAZ01000001">
    <property type="protein sequence ID" value="PIR89466.1"/>
    <property type="molecule type" value="Genomic_DNA"/>
</dbReference>
<reference evidence="2" key="1">
    <citation type="submission" date="2017-09" db="EMBL/GenBank/DDBJ databases">
        <title>Depth-based differentiation of microbial function through sediment-hosted aquifers and enrichment of novel symbionts in the deep terrestrial subsurface.</title>
        <authorList>
            <person name="Probst A.J."/>
            <person name="Ladd B."/>
            <person name="Jarett J.K."/>
            <person name="Geller-Mcgrath D.E."/>
            <person name="Sieber C.M.K."/>
            <person name="Emerson J.B."/>
            <person name="Anantharaman K."/>
            <person name="Thomas B.C."/>
            <person name="Malmstrom R."/>
            <person name="Stieglmeier M."/>
            <person name="Klingl A."/>
            <person name="Woyke T."/>
            <person name="Ryan C.M."/>
            <person name="Banfield J.F."/>
        </authorList>
    </citation>
    <scope>NUCLEOTIDE SEQUENCE [LARGE SCALE GENOMIC DNA]</scope>
</reference>
<accession>A0A2H0UUY9</accession>